<reference evidence="2" key="1">
    <citation type="submission" date="2015-08" db="EMBL/GenBank/DDBJ databases">
        <title>Draft Genome Sequence of a Heterotrophic Facultative Anaerobic Bacterium Ardenticatena maritima Strain 110S.</title>
        <authorList>
            <person name="Kawaichi S."/>
            <person name="Yoshida T."/>
            <person name="Sako Y."/>
            <person name="Nakamura R."/>
        </authorList>
    </citation>
    <scope>NUCLEOTIDE SEQUENCE [LARGE SCALE GENOMIC DNA]</scope>
    <source>
        <strain evidence="2">110S</strain>
    </source>
</reference>
<comment type="caution">
    <text evidence="1">The sequence shown here is derived from an EMBL/GenBank/DDBJ whole genome shotgun (WGS) entry which is preliminary data.</text>
</comment>
<accession>A0A0M8K657</accession>
<dbReference type="EMBL" id="BBZA01000063">
    <property type="protein sequence ID" value="GAP62583.1"/>
    <property type="molecule type" value="Genomic_DNA"/>
</dbReference>
<dbReference type="Proteomes" id="UP000037784">
    <property type="component" value="Unassembled WGS sequence"/>
</dbReference>
<organism evidence="1 2">
    <name type="scientific">Ardenticatena maritima</name>
    <dbReference type="NCBI Taxonomy" id="872965"/>
    <lineage>
        <taxon>Bacteria</taxon>
        <taxon>Bacillati</taxon>
        <taxon>Chloroflexota</taxon>
        <taxon>Ardenticatenia</taxon>
        <taxon>Ardenticatenales</taxon>
        <taxon>Ardenticatenaceae</taxon>
        <taxon>Ardenticatena</taxon>
    </lineage>
</organism>
<keyword evidence="2" id="KW-1185">Reference proteome</keyword>
<dbReference type="AlphaFoldDB" id="A0A0M8K657"/>
<protein>
    <submittedName>
        <fullName evidence="1">Uncharacterized protein</fullName>
    </submittedName>
</protein>
<sequence>MPTVRHGESVPNRFFWYQKKPLSYLLNDVSNQPKGEEACA</sequence>
<evidence type="ECO:0000313" key="2">
    <source>
        <dbReference type="Proteomes" id="UP000037784"/>
    </source>
</evidence>
<dbReference type="InParanoid" id="A0A0M8K657"/>
<evidence type="ECO:0000313" key="1">
    <source>
        <dbReference type="EMBL" id="GAP62583.1"/>
    </source>
</evidence>
<proteinExistence type="predicted"/>
<gene>
    <name evidence="1" type="ORF">ARMA_1006</name>
</gene>
<name>A0A0M8K657_9CHLR</name>